<dbReference type="AlphaFoldDB" id="A0AAD8LVC9"/>
<evidence type="ECO:0000256" key="2">
    <source>
        <dbReference type="ARBA" id="ARBA00004613"/>
    </source>
</evidence>
<feature type="disulfide bond" evidence="15">
    <location>
        <begin position="1042"/>
        <end position="1059"/>
    </location>
</feature>
<feature type="domain" description="EGF-like" evidence="19">
    <location>
        <begin position="41"/>
        <end position="78"/>
    </location>
</feature>
<keyword evidence="21" id="KW-1185">Reference proteome</keyword>
<dbReference type="FunFam" id="2.120.10.30:FF:000028">
    <property type="entry name" value="Pro-epidermal growth factor"/>
    <property type="match status" value="1"/>
</dbReference>
<evidence type="ECO:0000256" key="3">
    <source>
        <dbReference type="ARBA" id="ARBA00022525"/>
    </source>
</evidence>
<feature type="domain" description="EGF-like" evidence="19">
    <location>
        <begin position="965"/>
        <end position="1005"/>
    </location>
</feature>
<dbReference type="GO" id="GO:0008083">
    <property type="term" value="F:growth factor activity"/>
    <property type="evidence" value="ECO:0007669"/>
    <property type="project" value="TreeGrafter"/>
</dbReference>
<dbReference type="Pfam" id="PF00058">
    <property type="entry name" value="Ldl_recept_b"/>
    <property type="match status" value="4"/>
</dbReference>
<keyword evidence="9" id="KW-0106">Calcium</keyword>
<feature type="disulfide bond" evidence="15">
    <location>
        <begin position="1061"/>
        <end position="1070"/>
    </location>
</feature>
<dbReference type="Pfam" id="PF12662">
    <property type="entry name" value="cEGF"/>
    <property type="match status" value="1"/>
</dbReference>
<dbReference type="InterPro" id="IPR049883">
    <property type="entry name" value="NOTCH1_EGF-like"/>
</dbReference>
<feature type="domain" description="EGF-like" evidence="19">
    <location>
        <begin position="1030"/>
        <end position="1071"/>
    </location>
</feature>
<gene>
    <name evidence="20" type="primary">EGF</name>
    <name evidence="20" type="ORF">AOXY_G451</name>
</gene>
<dbReference type="SUPFAM" id="SSF63825">
    <property type="entry name" value="YWTD domain"/>
    <property type="match status" value="2"/>
</dbReference>
<comment type="caution">
    <text evidence="20">The sequence shown here is derived from an EMBL/GenBank/DDBJ whole genome shotgun (WGS) entry which is preliminary data.</text>
</comment>
<feature type="repeat" description="LDL-receptor class B" evidence="16">
    <location>
        <begin position="561"/>
        <end position="603"/>
    </location>
</feature>
<evidence type="ECO:0000256" key="10">
    <source>
        <dbReference type="ARBA" id="ARBA00022989"/>
    </source>
</evidence>
<keyword evidence="4 15" id="KW-0245">EGF-like domain</keyword>
<dbReference type="SUPFAM" id="SSF57184">
    <property type="entry name" value="Growth factor receptor domain"/>
    <property type="match status" value="2"/>
</dbReference>
<evidence type="ECO:0000313" key="21">
    <source>
        <dbReference type="Proteomes" id="UP001230051"/>
    </source>
</evidence>
<dbReference type="GO" id="GO:0005886">
    <property type="term" value="C:plasma membrane"/>
    <property type="evidence" value="ECO:0007669"/>
    <property type="project" value="TreeGrafter"/>
</dbReference>
<dbReference type="SMART" id="SM00179">
    <property type="entry name" value="EGF_CA"/>
    <property type="match status" value="8"/>
</dbReference>
<keyword evidence="13" id="KW-0675">Receptor</keyword>
<dbReference type="PROSITE" id="PS00010">
    <property type="entry name" value="ASX_HYDROXYL"/>
    <property type="match status" value="3"/>
</dbReference>
<organism evidence="20 21">
    <name type="scientific">Acipenser oxyrinchus oxyrinchus</name>
    <dbReference type="NCBI Taxonomy" id="40147"/>
    <lineage>
        <taxon>Eukaryota</taxon>
        <taxon>Metazoa</taxon>
        <taxon>Chordata</taxon>
        <taxon>Craniata</taxon>
        <taxon>Vertebrata</taxon>
        <taxon>Euteleostomi</taxon>
        <taxon>Actinopterygii</taxon>
        <taxon>Chondrostei</taxon>
        <taxon>Acipenseriformes</taxon>
        <taxon>Acipenseridae</taxon>
        <taxon>Acipenser</taxon>
    </lineage>
</organism>
<protein>
    <submittedName>
        <fullName evidence="20">Pro-epidermal growth factor-like isoform X1</fullName>
    </submittedName>
</protein>
<feature type="signal peptide" evidence="18">
    <location>
        <begin position="1"/>
        <end position="16"/>
    </location>
</feature>
<dbReference type="Pfam" id="PF07645">
    <property type="entry name" value="EGF_CA"/>
    <property type="match status" value="2"/>
</dbReference>
<evidence type="ECO:0000256" key="1">
    <source>
        <dbReference type="ARBA" id="ARBA00004479"/>
    </source>
</evidence>
<evidence type="ECO:0000256" key="5">
    <source>
        <dbReference type="ARBA" id="ARBA00022583"/>
    </source>
</evidence>
<feature type="transmembrane region" description="Helical" evidence="17">
    <location>
        <begin position="1091"/>
        <end position="1114"/>
    </location>
</feature>
<dbReference type="InterPro" id="IPR009030">
    <property type="entry name" value="Growth_fac_rcpt_cys_sf"/>
</dbReference>
<evidence type="ECO:0000256" key="7">
    <source>
        <dbReference type="ARBA" id="ARBA00022729"/>
    </source>
</evidence>
<evidence type="ECO:0000259" key="19">
    <source>
        <dbReference type="PROSITE" id="PS50026"/>
    </source>
</evidence>
<evidence type="ECO:0000256" key="9">
    <source>
        <dbReference type="ARBA" id="ARBA00022837"/>
    </source>
</evidence>
<dbReference type="Gene3D" id="2.10.25.10">
    <property type="entry name" value="Laminin"/>
    <property type="match status" value="9"/>
</dbReference>
<feature type="domain" description="EGF-like" evidence="19">
    <location>
        <begin position="884"/>
        <end position="922"/>
    </location>
</feature>
<proteinExistence type="predicted"/>
<dbReference type="FunFam" id="2.10.25.10:FF:000038">
    <property type="entry name" value="Fibrillin 2"/>
    <property type="match status" value="2"/>
</dbReference>
<dbReference type="GO" id="GO:0042813">
    <property type="term" value="F:Wnt receptor activity"/>
    <property type="evidence" value="ECO:0007669"/>
    <property type="project" value="TreeGrafter"/>
</dbReference>
<dbReference type="CDD" id="cd00054">
    <property type="entry name" value="EGF_CA"/>
    <property type="match status" value="4"/>
</dbReference>
<keyword evidence="7 18" id="KW-0732">Signal</keyword>
<feature type="chain" id="PRO_5042049004" evidence="18">
    <location>
        <begin position="17"/>
        <end position="1250"/>
    </location>
</feature>
<keyword evidence="14" id="KW-0325">Glycoprotein</keyword>
<dbReference type="Proteomes" id="UP001230051">
    <property type="component" value="Unassembled WGS sequence"/>
</dbReference>
<dbReference type="EMBL" id="JAGXEW010000001">
    <property type="protein sequence ID" value="KAK1175753.1"/>
    <property type="molecule type" value="Genomic_DNA"/>
</dbReference>
<accession>A0AAD8LVC9</accession>
<dbReference type="SUPFAM" id="SSF57196">
    <property type="entry name" value="EGF/Laminin"/>
    <property type="match status" value="4"/>
</dbReference>
<feature type="domain" description="EGF-like" evidence="19">
    <location>
        <begin position="923"/>
        <end position="964"/>
    </location>
</feature>
<evidence type="ECO:0000313" key="20">
    <source>
        <dbReference type="EMBL" id="KAK1175753.1"/>
    </source>
</evidence>
<dbReference type="InterPro" id="IPR011042">
    <property type="entry name" value="6-blade_b-propeller_TolB-like"/>
</dbReference>
<dbReference type="PANTHER" id="PTHR46513:SF5">
    <property type="entry name" value="PRO-EPIDERMAL GROWTH FACTOR"/>
    <property type="match status" value="1"/>
</dbReference>
<dbReference type="InterPro" id="IPR000742">
    <property type="entry name" value="EGF"/>
</dbReference>
<comment type="caution">
    <text evidence="15">Lacks conserved residue(s) required for the propagation of feature annotation.</text>
</comment>
<evidence type="ECO:0000256" key="14">
    <source>
        <dbReference type="ARBA" id="ARBA00023180"/>
    </source>
</evidence>
<feature type="repeat" description="LDL-receptor class B" evidence="16">
    <location>
        <begin position="691"/>
        <end position="733"/>
    </location>
</feature>
<reference evidence="20" key="1">
    <citation type="submission" date="2022-02" db="EMBL/GenBank/DDBJ databases">
        <title>Atlantic sturgeon de novo genome assembly.</title>
        <authorList>
            <person name="Stock M."/>
            <person name="Klopp C."/>
            <person name="Guiguen Y."/>
            <person name="Cabau C."/>
            <person name="Parinello H."/>
            <person name="Santidrian Yebra-Pimentel E."/>
            <person name="Kuhl H."/>
            <person name="Dirks R.P."/>
            <person name="Guessner J."/>
            <person name="Wuertz S."/>
            <person name="Du K."/>
            <person name="Schartl M."/>
        </authorList>
    </citation>
    <scope>NUCLEOTIDE SEQUENCE</scope>
    <source>
        <strain evidence="20">STURGEONOMICS-FGT-2020</strain>
        <tissue evidence="20">Whole blood</tissue>
    </source>
</reference>
<dbReference type="PROSITE" id="PS01186">
    <property type="entry name" value="EGF_2"/>
    <property type="match status" value="5"/>
</dbReference>
<dbReference type="InterPro" id="IPR000152">
    <property type="entry name" value="EGF-type_Asp/Asn_hydroxyl_site"/>
</dbReference>
<evidence type="ECO:0000256" key="8">
    <source>
        <dbReference type="ARBA" id="ARBA00022737"/>
    </source>
</evidence>
<keyword evidence="10 17" id="KW-1133">Transmembrane helix</keyword>
<dbReference type="FunFam" id="2.10.25.10:FF:000010">
    <property type="entry name" value="Pro-epidermal growth factor"/>
    <property type="match status" value="1"/>
</dbReference>
<name>A0AAD8LVC9_ACIOX</name>
<keyword evidence="3" id="KW-0964">Secreted</keyword>
<evidence type="ECO:0000256" key="12">
    <source>
        <dbReference type="ARBA" id="ARBA00023157"/>
    </source>
</evidence>
<dbReference type="InterPro" id="IPR000033">
    <property type="entry name" value="LDLR_classB_rpt"/>
</dbReference>
<dbReference type="InterPro" id="IPR001881">
    <property type="entry name" value="EGF-like_Ca-bd_dom"/>
</dbReference>
<evidence type="ECO:0000256" key="4">
    <source>
        <dbReference type="ARBA" id="ARBA00022536"/>
    </source>
</evidence>
<dbReference type="SMART" id="SM00135">
    <property type="entry name" value="LY"/>
    <property type="match status" value="9"/>
</dbReference>
<dbReference type="SMART" id="SM00181">
    <property type="entry name" value="EGF"/>
    <property type="match status" value="10"/>
</dbReference>
<feature type="repeat" description="LDL-receptor class B" evidence="16">
    <location>
        <begin position="647"/>
        <end position="690"/>
    </location>
</feature>
<keyword evidence="11 17" id="KW-0472">Membrane</keyword>
<dbReference type="PROSITE" id="PS01187">
    <property type="entry name" value="EGF_CA"/>
    <property type="match status" value="3"/>
</dbReference>
<dbReference type="GO" id="GO:0007173">
    <property type="term" value="P:epidermal growth factor receptor signaling pathway"/>
    <property type="evidence" value="ECO:0007669"/>
    <property type="project" value="TreeGrafter"/>
</dbReference>
<dbReference type="InterPro" id="IPR050778">
    <property type="entry name" value="Cueball_EGF_LRP_Nidogen"/>
</dbReference>
<dbReference type="PROSITE" id="PS51120">
    <property type="entry name" value="LDLRB"/>
    <property type="match status" value="5"/>
</dbReference>
<evidence type="ECO:0000256" key="6">
    <source>
        <dbReference type="ARBA" id="ARBA00022692"/>
    </source>
</evidence>
<dbReference type="FunFam" id="2.120.10.30:FF:000036">
    <property type="entry name" value="Pro-epidermal growth factor"/>
    <property type="match status" value="1"/>
</dbReference>
<keyword evidence="6 17" id="KW-0812">Transmembrane</keyword>
<dbReference type="GO" id="GO:0005576">
    <property type="term" value="C:extracellular region"/>
    <property type="evidence" value="ECO:0007669"/>
    <property type="project" value="UniProtKB-SubCell"/>
</dbReference>
<evidence type="ECO:0000256" key="15">
    <source>
        <dbReference type="PROSITE-ProRule" id="PRU00076"/>
    </source>
</evidence>
<keyword evidence="12 15" id="KW-1015">Disulfide bond</keyword>
<feature type="repeat" description="LDL-receptor class B" evidence="16">
    <location>
        <begin position="604"/>
        <end position="646"/>
    </location>
</feature>
<evidence type="ECO:0000256" key="17">
    <source>
        <dbReference type="SAM" id="Phobius"/>
    </source>
</evidence>
<dbReference type="PROSITE" id="PS50026">
    <property type="entry name" value="EGF_3"/>
    <property type="match status" value="5"/>
</dbReference>
<evidence type="ECO:0000256" key="16">
    <source>
        <dbReference type="PROSITE-ProRule" id="PRU00461"/>
    </source>
</evidence>
<dbReference type="Gene3D" id="2.120.10.30">
    <property type="entry name" value="TolB, C-terminal domain"/>
    <property type="match status" value="2"/>
</dbReference>
<dbReference type="InterPro" id="IPR024731">
    <property type="entry name" value="NELL2-like_EGF"/>
</dbReference>
<keyword evidence="5" id="KW-0254">Endocytosis</keyword>
<dbReference type="GO" id="GO:0043410">
    <property type="term" value="P:positive regulation of MAPK cascade"/>
    <property type="evidence" value="ECO:0007669"/>
    <property type="project" value="TreeGrafter"/>
</dbReference>
<evidence type="ECO:0000256" key="18">
    <source>
        <dbReference type="SAM" id="SignalP"/>
    </source>
</evidence>
<sequence length="1250" mass="138181">MLLAIFLTVVVNVALANPSLALESTCLDGYQLTTDNSTCIDIDECLEGGLGTCGQICHNTPGSYICSCLPGYTLDDNTWSCYVDAPVPYLIFSHGNAIFRIDREGTNHKRLVTNTGISVLLDFHYNEERIYWVDSDKGLVQRVFMNGTKREKVCSVGKGISGFTLNWIQKSIIWTNHQKGIIEVADLDGRNSRVLLQNVSQPSSITVDPNQRFIFWISDGLVPSINRANSDGGKVIMVLSTTEKVKTLSLDFIDKRLFWVQYGADDESAIGSCDYNGDAVHIMKQLTQSKPFGMSLFAEYIYYSELKTGTIRRANKYTGKDVVIINPKPSFLPPADVKVVHPFKQPAPSQTAEQGCDATKEDCLSVCTRDADKEQCECRGGYVLSKDGRSCEDVNECAFWNHGCTLGCENIPGSYFCTCPGGFSLLSDMKTCHEIVPCLKNYTECSHSCVQTAIGPVCVCPEGSVLRPDGRTCTGCTAPDNGGCSQVCMTLSPVKWECKCMPGYRLKPDGKHCSATGPRPYLLFANIQDIRRINFDGTAYHSLLDKQMGRVLALDYDPVQSKVYFAHTGLKWLERANLDGSEREVLLREDLDYPEGLAVDWINRKLYWTDRGLSRIERSDLNGVHREVIISEGVNKPRGIAVHPLAKKLFWTDWGEKPCIESSSLEGGVRLVIANTTLVSPSGITIDYLADKLYWCDAKRSVIEVADLDGSNRRILTQNEVGRPFDVAVFEDHVWFTDWEKPSVMRVDKWTGQNRVRLRGNMLRPSSLVVVHPLAKPGADPCLYENGGCSQICENRFGVARCLCHEGFVKHTDGGVCHSVSIALTTPESRATLSHSQLLMSNTTLRDEGIPLAHPSPSAATEEAAVHKEEQPKSIQVAEIMVSDQDDCSALECDVNAQCFPAQGGAVCQCLEGFTGDGKACNDIDECAVGIALCSMQLADCINTEGSYVCRCHVGYSGDGLYCSDIDECKFETHSCDKHADCTNTEGNYTCTCRTGYSGSGFICEEVVAPTSTVRTSSSSETTTHWRNDHLEDCPSSYEDYCLHGAVCFHIPEIGSYACNCVTGYMGERCQYSDLEWWELQHKEEEKRRNLTIAVCMIILIVLLSVGACVTYCYRSKKYPMKSQYADDMSKTCSSVDSVTKISTSSGQRFYVVLEHGSRGDGKVIHVVGCSNRRVCRSCSSETGESVVSEEAWNLQRDGKGLFFSPQVPCSQVQQDTNRTVLHLTQEENLIYLEDSKSNVSGESMTPQPV</sequence>
<comment type="subcellular location">
    <subcellularLocation>
        <location evidence="1">Membrane</location>
        <topology evidence="1">Single-pass type I membrane protein</topology>
    </subcellularLocation>
    <subcellularLocation>
        <location evidence="2">Secreted</location>
    </subcellularLocation>
</comment>
<dbReference type="PROSITE" id="PS00022">
    <property type="entry name" value="EGF_1"/>
    <property type="match status" value="1"/>
</dbReference>
<evidence type="ECO:0000256" key="13">
    <source>
        <dbReference type="ARBA" id="ARBA00023170"/>
    </source>
</evidence>
<dbReference type="InterPro" id="IPR018097">
    <property type="entry name" value="EGF_Ca-bd_CS"/>
</dbReference>
<feature type="repeat" description="LDL-receptor class B" evidence="16">
    <location>
        <begin position="170"/>
        <end position="211"/>
    </location>
</feature>
<dbReference type="InterPro" id="IPR026823">
    <property type="entry name" value="cEGF"/>
</dbReference>
<keyword evidence="8" id="KW-0677">Repeat</keyword>
<dbReference type="GO" id="GO:0017147">
    <property type="term" value="F:Wnt-protein binding"/>
    <property type="evidence" value="ECO:0007669"/>
    <property type="project" value="TreeGrafter"/>
</dbReference>
<dbReference type="GO" id="GO:0008284">
    <property type="term" value="P:positive regulation of cell population proliferation"/>
    <property type="evidence" value="ECO:0007669"/>
    <property type="project" value="TreeGrafter"/>
</dbReference>
<dbReference type="GO" id="GO:0005509">
    <property type="term" value="F:calcium ion binding"/>
    <property type="evidence" value="ECO:0007669"/>
    <property type="project" value="InterPro"/>
</dbReference>
<evidence type="ECO:0000256" key="11">
    <source>
        <dbReference type="ARBA" id="ARBA00023136"/>
    </source>
</evidence>
<dbReference type="FunFam" id="2.10.25.10:FF:000009">
    <property type="entry name" value="Low-density lipoprotein receptor isoform 1"/>
    <property type="match status" value="1"/>
</dbReference>
<dbReference type="GO" id="GO:0060070">
    <property type="term" value="P:canonical Wnt signaling pathway"/>
    <property type="evidence" value="ECO:0007669"/>
    <property type="project" value="TreeGrafter"/>
</dbReference>
<dbReference type="Pfam" id="PF12947">
    <property type="entry name" value="EGF_3"/>
    <property type="match status" value="1"/>
</dbReference>
<dbReference type="PANTHER" id="PTHR46513">
    <property type="entry name" value="VITELLOGENIN RECEPTOR-LIKE PROTEIN-RELATED-RELATED"/>
    <property type="match status" value="1"/>
</dbReference>
<dbReference type="GO" id="GO:0006897">
    <property type="term" value="P:endocytosis"/>
    <property type="evidence" value="ECO:0007669"/>
    <property type="project" value="UniProtKB-KW"/>
</dbReference>